<sequence length="218" mass="25894">MKKLSLIVTFVALIACKQSYERKQAMSNRSENETQSVENDSLALLNLTRNAYKWLEKEYSYEDFVPVANPNDTLYNGIDFAIHDAQIRKLEKSGFFGRDFINLYDEIGHNIDFALREHHVKWAVGDISPFDKETNDWCLCRDIPSYDYYERMTIENIKIEEDTASFQWRWAERFWNTSVYKVRAKKEDGQWKIAWLEGFDETNQWVRTLVLNSENDDL</sequence>
<dbReference type="AlphaFoldDB" id="A0A0B7HCT2"/>
<accession>A0A0B7HCT2</accession>
<protein>
    <recommendedName>
        <fullName evidence="3">DUF3828 domain-containing protein</fullName>
    </recommendedName>
</protein>
<evidence type="ECO:0008006" key="3">
    <source>
        <dbReference type="Google" id="ProtNLM"/>
    </source>
</evidence>
<reference evidence="2" key="1">
    <citation type="submission" date="2015-01" db="EMBL/GenBank/DDBJ databases">
        <authorList>
            <person name="MANFREDI Pablo"/>
        </authorList>
    </citation>
    <scope>NUCLEOTIDE SEQUENCE [LARGE SCALE GENOMIC DNA]</scope>
    <source>
        <strain evidence="2">Ccyn2B</strain>
    </source>
</reference>
<keyword evidence="2" id="KW-1185">Reference proteome</keyword>
<name>A0A0B7HCT2_9FLAO</name>
<evidence type="ECO:0000313" key="1">
    <source>
        <dbReference type="EMBL" id="CEN37100.1"/>
    </source>
</evidence>
<dbReference type="EMBL" id="CDOD01000034">
    <property type="protein sequence ID" value="CEN37100.1"/>
    <property type="molecule type" value="Genomic_DNA"/>
</dbReference>
<dbReference type="PROSITE" id="PS51257">
    <property type="entry name" value="PROKAR_LIPOPROTEIN"/>
    <property type="match status" value="1"/>
</dbReference>
<dbReference type="Proteomes" id="UP000038055">
    <property type="component" value="Unassembled WGS sequence"/>
</dbReference>
<gene>
    <name evidence="1" type="ORF">CCYN2B_40010</name>
</gene>
<proteinExistence type="predicted"/>
<dbReference type="RefSeq" id="WP_156120767.1">
    <property type="nucleotide sequence ID" value="NZ_BOQG01000002.1"/>
</dbReference>
<evidence type="ECO:0000313" key="2">
    <source>
        <dbReference type="Proteomes" id="UP000038055"/>
    </source>
</evidence>
<dbReference type="eggNOG" id="ENOG5030W8S">
    <property type="taxonomic scope" value="Bacteria"/>
</dbReference>
<organism evidence="1 2">
    <name type="scientific">Capnocytophaga cynodegmi</name>
    <dbReference type="NCBI Taxonomy" id="28189"/>
    <lineage>
        <taxon>Bacteria</taxon>
        <taxon>Pseudomonadati</taxon>
        <taxon>Bacteroidota</taxon>
        <taxon>Flavobacteriia</taxon>
        <taxon>Flavobacteriales</taxon>
        <taxon>Flavobacteriaceae</taxon>
        <taxon>Capnocytophaga</taxon>
    </lineage>
</organism>